<dbReference type="EMBL" id="AALIQC010000001">
    <property type="protein sequence ID" value="EDA0142158.1"/>
    <property type="molecule type" value="Genomic_DNA"/>
</dbReference>
<dbReference type="Proteomes" id="UP000839529">
    <property type="component" value="Unassembled WGS sequence"/>
</dbReference>
<proteinExistence type="predicted"/>
<sequence>MLNADAENDNIELEDQEGLELTSHPHQMGTDTEVRIAKEQSSVFELLRREARGQLVLAPEFQRKVVWERKRQSELVESILMGIPIPLIYLFEDENGVRQIIDGKQRISALKLYVNDEFPLTGLTMLPELCGMKFSEIPPILQAKLEDCQLHSYVIQPPTPEYVKFNIFERVNRGGINLNKQEMRHALYQGKVTKLIQELTESREFFLATGGGIKSDRMRDRYLMLRFISFYLLRKGLMTGVDFRSDIDTFLASSMKFLNTRADDELIKHIKIICLRGLLNIYQKLGEDAFRFNPKPGGYRRPVNMGLFEVLVFVFGHFRVDSPSFRSDDEIKFIINKYKNDLDEIGVFTGVIDTKEYVRMRFDFAQEMIIRIRNA</sequence>
<dbReference type="InterPro" id="IPR004919">
    <property type="entry name" value="GmrSD_N"/>
</dbReference>
<reference evidence="3" key="1">
    <citation type="submission" date="2019-10" db="EMBL/GenBank/DDBJ databases">
        <authorList>
            <person name="Ashton P.M."/>
            <person name="Dallman T."/>
            <person name="Nair S."/>
            <person name="De Pinna E."/>
            <person name="Peters T."/>
            <person name="Grant K."/>
        </authorList>
    </citation>
    <scope>NUCLEOTIDE SEQUENCE</scope>
    <source>
        <strain evidence="4">313425</strain>
        <strain evidence="3">809993</strain>
    </source>
</reference>
<name>A0A3T4QNU0_SALET</name>
<dbReference type="PANTHER" id="PTHR39639:SF1">
    <property type="entry name" value="DUF262 DOMAIN-CONTAINING PROTEIN"/>
    <property type="match status" value="1"/>
</dbReference>
<gene>
    <name evidence="4" type="ORF">DRY32_06650</name>
    <name evidence="3" type="ORF">F9G36_00630</name>
</gene>
<feature type="compositionally biased region" description="Acidic residues" evidence="1">
    <location>
        <begin position="1"/>
        <end position="18"/>
    </location>
</feature>
<evidence type="ECO:0000256" key="1">
    <source>
        <dbReference type="SAM" id="MobiDB-lite"/>
    </source>
</evidence>
<feature type="domain" description="GmrSD restriction endonucleases N-terminal" evidence="2">
    <location>
        <begin position="45"/>
        <end position="188"/>
    </location>
</feature>
<dbReference type="PANTHER" id="PTHR39639">
    <property type="entry name" value="CHROMOSOME 16, WHOLE GENOME SHOTGUN SEQUENCE"/>
    <property type="match status" value="1"/>
</dbReference>
<accession>A0A3T4QNU0</accession>
<dbReference type="Pfam" id="PF03235">
    <property type="entry name" value="GmrSD_N"/>
    <property type="match status" value="1"/>
</dbReference>
<feature type="region of interest" description="Disordered" evidence="1">
    <location>
        <begin position="1"/>
        <end position="26"/>
    </location>
</feature>
<accession>A0A5H5WIK8</accession>
<comment type="caution">
    <text evidence="3">The sequence shown here is derived from an EMBL/GenBank/DDBJ whole genome shotgun (WGS) entry which is preliminary data.</text>
</comment>
<organism evidence="3">
    <name type="scientific">Salmonella enterica I</name>
    <dbReference type="NCBI Taxonomy" id="59201"/>
    <lineage>
        <taxon>Bacteria</taxon>
        <taxon>Pseudomonadati</taxon>
        <taxon>Pseudomonadota</taxon>
        <taxon>Gammaproteobacteria</taxon>
        <taxon>Enterobacterales</taxon>
        <taxon>Enterobacteriaceae</taxon>
        <taxon>Salmonella</taxon>
    </lineage>
</organism>
<dbReference type="AlphaFoldDB" id="A0A3T4QNU0"/>
<evidence type="ECO:0000259" key="2">
    <source>
        <dbReference type="Pfam" id="PF03235"/>
    </source>
</evidence>
<protein>
    <submittedName>
        <fullName evidence="3">DUF262 domain-containing protein</fullName>
    </submittedName>
</protein>
<evidence type="ECO:0000313" key="4">
    <source>
        <dbReference type="EMBL" id="MLX08829.1"/>
    </source>
</evidence>
<evidence type="ECO:0000313" key="3">
    <source>
        <dbReference type="EMBL" id="EDA0142158.1"/>
    </source>
</evidence>
<dbReference type="EMBL" id="RVIX01000007">
    <property type="protein sequence ID" value="MLX08829.1"/>
    <property type="molecule type" value="Genomic_DNA"/>
</dbReference>